<keyword evidence="13 17" id="KW-1133">Transmembrane helix</keyword>
<dbReference type="PANTHER" id="PTHR13954">
    <property type="entry name" value="IRE1-RELATED"/>
    <property type="match status" value="1"/>
</dbReference>
<evidence type="ECO:0000256" key="11">
    <source>
        <dbReference type="ARBA" id="ARBA00022833"/>
    </source>
</evidence>
<dbReference type="InterPro" id="IPR000719">
    <property type="entry name" value="Prot_kinase_dom"/>
</dbReference>
<dbReference type="PROSITE" id="PS00108">
    <property type="entry name" value="PROTEIN_KINASE_ST"/>
    <property type="match status" value="1"/>
</dbReference>
<dbReference type="CDD" id="cd10422">
    <property type="entry name" value="RNase_Ire1"/>
    <property type="match status" value="1"/>
</dbReference>
<evidence type="ECO:0000256" key="9">
    <source>
        <dbReference type="ARBA" id="ARBA00022771"/>
    </source>
</evidence>
<dbReference type="SMART" id="SM00564">
    <property type="entry name" value="PQQ"/>
    <property type="match status" value="4"/>
</dbReference>
<keyword evidence="3" id="KW-0723">Serine/threonine-protein kinase</keyword>
<comment type="subcellular location">
    <subcellularLocation>
        <location evidence="1">Membrane</location>
        <topology evidence="1">Single-pass type I membrane protein</topology>
    </subcellularLocation>
</comment>
<feature type="signal peptide" evidence="18">
    <location>
        <begin position="1"/>
        <end position="25"/>
    </location>
</feature>
<dbReference type="GO" id="GO:0036498">
    <property type="term" value="P:IRE1-mediated unfolded protein response"/>
    <property type="evidence" value="ECO:0007669"/>
    <property type="project" value="TreeGrafter"/>
</dbReference>
<dbReference type="InterPro" id="IPR000571">
    <property type="entry name" value="Znf_CCCH"/>
</dbReference>
<dbReference type="SUPFAM" id="SSF90229">
    <property type="entry name" value="CCCH zinc finger"/>
    <property type="match status" value="1"/>
</dbReference>
<dbReference type="Pfam" id="PF06479">
    <property type="entry name" value="Ribonuc_2-5A"/>
    <property type="match status" value="1"/>
</dbReference>
<reference evidence="22 23" key="1">
    <citation type="journal article" date="2024" name="Nat. Commun.">
        <title>Phylogenomics reveals the evolutionary origins of lichenization in chlorophyte algae.</title>
        <authorList>
            <person name="Puginier C."/>
            <person name="Libourel C."/>
            <person name="Otte J."/>
            <person name="Skaloud P."/>
            <person name="Haon M."/>
            <person name="Grisel S."/>
            <person name="Petersen M."/>
            <person name="Berrin J.G."/>
            <person name="Delaux P.M."/>
            <person name="Dal Grande F."/>
            <person name="Keller J."/>
        </authorList>
    </citation>
    <scope>NUCLEOTIDE SEQUENCE [LARGE SCALE GENOMIC DNA]</scope>
    <source>
        <strain evidence="22 23">SAG 2145</strain>
    </source>
</reference>
<proteinExistence type="predicted"/>
<evidence type="ECO:0000256" key="14">
    <source>
        <dbReference type="ARBA" id="ARBA00023136"/>
    </source>
</evidence>
<dbReference type="Gene3D" id="3.30.200.20">
    <property type="entry name" value="Phosphorylase Kinase, domain 1"/>
    <property type="match status" value="1"/>
</dbReference>
<evidence type="ECO:0000256" key="18">
    <source>
        <dbReference type="SAM" id="SignalP"/>
    </source>
</evidence>
<feature type="transmembrane region" description="Helical" evidence="17">
    <location>
        <begin position="414"/>
        <end position="434"/>
    </location>
</feature>
<dbReference type="GO" id="GO:0008270">
    <property type="term" value="F:zinc ion binding"/>
    <property type="evidence" value="ECO:0007669"/>
    <property type="project" value="UniProtKB-KW"/>
</dbReference>
<dbReference type="GO" id="GO:0005524">
    <property type="term" value="F:ATP binding"/>
    <property type="evidence" value="ECO:0007669"/>
    <property type="project" value="UniProtKB-KW"/>
</dbReference>
<dbReference type="PROSITE" id="PS50103">
    <property type="entry name" value="ZF_C3H1"/>
    <property type="match status" value="2"/>
</dbReference>
<keyword evidence="11 15" id="KW-0862">Zinc</keyword>
<feature type="domain" description="C3H1-type" evidence="20">
    <location>
        <begin position="1232"/>
        <end position="1260"/>
    </location>
</feature>
<dbReference type="EC" id="2.7.11.1" evidence="2"/>
<dbReference type="GO" id="GO:0004674">
    <property type="term" value="F:protein serine/threonine kinase activity"/>
    <property type="evidence" value="ECO:0007669"/>
    <property type="project" value="UniProtKB-KW"/>
</dbReference>
<keyword evidence="23" id="KW-1185">Reference proteome</keyword>
<keyword evidence="14 17" id="KW-0472">Membrane</keyword>
<dbReference type="GO" id="GO:0051082">
    <property type="term" value="F:unfolded protein binding"/>
    <property type="evidence" value="ECO:0007669"/>
    <property type="project" value="TreeGrafter"/>
</dbReference>
<dbReference type="Proteomes" id="UP001438707">
    <property type="component" value="Unassembled WGS sequence"/>
</dbReference>
<comment type="caution">
    <text evidence="22">The sequence shown here is derived from an EMBL/GenBank/DDBJ whole genome shotgun (WGS) entry which is preliminary data.</text>
</comment>
<keyword evidence="4" id="KW-0808">Transferase</keyword>
<dbReference type="InterPro" id="IPR036855">
    <property type="entry name" value="Znf_CCCH_sf"/>
</dbReference>
<dbReference type="FunFam" id="3.30.200.20:FF:000077">
    <property type="entry name" value="Putative Serine/threonine-protein kinase/endoribonuclease IRE1"/>
    <property type="match status" value="1"/>
</dbReference>
<feature type="domain" description="KEN" evidence="21">
    <location>
        <begin position="824"/>
        <end position="954"/>
    </location>
</feature>
<feature type="domain" description="C3H1-type" evidence="20">
    <location>
        <begin position="1273"/>
        <end position="1300"/>
    </location>
</feature>
<dbReference type="GO" id="GO:0006397">
    <property type="term" value="P:mRNA processing"/>
    <property type="evidence" value="ECO:0007669"/>
    <property type="project" value="InterPro"/>
</dbReference>
<keyword evidence="8" id="KW-0547">Nucleotide-binding</keyword>
<dbReference type="EMBL" id="JALJOS010000007">
    <property type="protein sequence ID" value="KAK9836634.1"/>
    <property type="molecule type" value="Genomic_DNA"/>
</dbReference>
<feature type="region of interest" description="Disordered" evidence="16">
    <location>
        <begin position="290"/>
        <end position="325"/>
    </location>
</feature>
<dbReference type="Pfam" id="PF00642">
    <property type="entry name" value="zf-CCCH"/>
    <property type="match status" value="2"/>
</dbReference>
<feature type="region of interest" description="Disordered" evidence="16">
    <location>
        <begin position="720"/>
        <end position="744"/>
    </location>
</feature>
<dbReference type="InterPro" id="IPR010513">
    <property type="entry name" value="KEN_dom"/>
</dbReference>
<evidence type="ECO:0000256" key="8">
    <source>
        <dbReference type="ARBA" id="ARBA00022741"/>
    </source>
</evidence>
<dbReference type="SMART" id="SM00356">
    <property type="entry name" value="ZnF_C3H1"/>
    <property type="match status" value="2"/>
</dbReference>
<dbReference type="InterPro" id="IPR011009">
    <property type="entry name" value="Kinase-like_dom_sf"/>
</dbReference>
<dbReference type="PROSITE" id="PS51392">
    <property type="entry name" value="KEN"/>
    <property type="match status" value="1"/>
</dbReference>
<dbReference type="Gene3D" id="1.10.510.10">
    <property type="entry name" value="Transferase(Phosphotransferase) domain 1"/>
    <property type="match status" value="1"/>
</dbReference>
<evidence type="ECO:0000259" key="20">
    <source>
        <dbReference type="PROSITE" id="PS50103"/>
    </source>
</evidence>
<keyword evidence="12" id="KW-0067">ATP-binding</keyword>
<evidence type="ECO:0000259" key="19">
    <source>
        <dbReference type="PROSITE" id="PS50011"/>
    </source>
</evidence>
<protein>
    <recommendedName>
        <fullName evidence="2">non-specific serine/threonine protein kinase</fullName>
        <ecNumber evidence="2">2.7.11.1</ecNumber>
    </recommendedName>
</protein>
<dbReference type="GO" id="GO:0004521">
    <property type="term" value="F:RNA endonuclease activity"/>
    <property type="evidence" value="ECO:0007669"/>
    <property type="project" value="InterPro"/>
</dbReference>
<evidence type="ECO:0000256" key="12">
    <source>
        <dbReference type="ARBA" id="ARBA00022840"/>
    </source>
</evidence>
<accession>A0AAW1RSG1</accession>
<evidence type="ECO:0000313" key="23">
    <source>
        <dbReference type="Proteomes" id="UP001438707"/>
    </source>
</evidence>
<evidence type="ECO:0000313" key="22">
    <source>
        <dbReference type="EMBL" id="KAK9836634.1"/>
    </source>
</evidence>
<feature type="zinc finger region" description="C3H1-type" evidence="15">
    <location>
        <begin position="1273"/>
        <end position="1300"/>
    </location>
</feature>
<dbReference type="SUPFAM" id="SSF50998">
    <property type="entry name" value="Quinoprotein alcohol dehydrogenase-like"/>
    <property type="match status" value="1"/>
</dbReference>
<dbReference type="PANTHER" id="PTHR13954:SF6">
    <property type="entry name" value="NON-SPECIFIC SERINE_THREONINE PROTEIN KINASE"/>
    <property type="match status" value="1"/>
</dbReference>
<evidence type="ECO:0000256" key="13">
    <source>
        <dbReference type="ARBA" id="ARBA00022989"/>
    </source>
</evidence>
<keyword evidence="5 17" id="KW-0812">Transmembrane</keyword>
<dbReference type="Pfam" id="PF00069">
    <property type="entry name" value="Pkinase"/>
    <property type="match status" value="1"/>
</dbReference>
<dbReference type="PROSITE" id="PS50011">
    <property type="entry name" value="PROTEIN_KINASE_DOM"/>
    <property type="match status" value="1"/>
</dbReference>
<evidence type="ECO:0000259" key="21">
    <source>
        <dbReference type="PROSITE" id="PS51392"/>
    </source>
</evidence>
<dbReference type="InterPro" id="IPR011047">
    <property type="entry name" value="Quinoprotein_ADH-like_sf"/>
</dbReference>
<feature type="domain" description="Protein kinase" evidence="19">
    <location>
        <begin position="558"/>
        <end position="821"/>
    </location>
</feature>
<evidence type="ECO:0000256" key="5">
    <source>
        <dbReference type="ARBA" id="ARBA00022692"/>
    </source>
</evidence>
<evidence type="ECO:0000256" key="3">
    <source>
        <dbReference type="ARBA" id="ARBA00022527"/>
    </source>
</evidence>
<feature type="compositionally biased region" description="Polar residues" evidence="16">
    <location>
        <begin position="479"/>
        <end position="494"/>
    </location>
</feature>
<dbReference type="InterPro" id="IPR018391">
    <property type="entry name" value="PQQ_b-propeller_rpt"/>
</dbReference>
<dbReference type="GO" id="GO:1990604">
    <property type="term" value="C:IRE1-TRAF2-ASK1 complex"/>
    <property type="evidence" value="ECO:0007669"/>
    <property type="project" value="TreeGrafter"/>
</dbReference>
<evidence type="ECO:0000256" key="6">
    <source>
        <dbReference type="ARBA" id="ARBA00022723"/>
    </source>
</evidence>
<dbReference type="Gene3D" id="2.130.10.10">
    <property type="entry name" value="YVTN repeat-like/Quinoprotein amine dehydrogenase"/>
    <property type="match status" value="1"/>
</dbReference>
<sequence>MGRTHRRSRAAALCALLYLCGDGRGRRSGVRAEQGPQPRDSTEALSLPSFLRPFNEPLFASLLDGKVVAVDPVSGRDLWSFDSGLPLVSASNFQPDRSIFPGADGALYVYKADTRNKQGVEKLPVTVPELVESSPSLAADGSLVIGSRHTNVYLLDAKTGLLDHMFVDVTSVSSSLDGLPGDKRDQGAIEEEVKAKQPIMLGRKDYLIRSLDPATGVEHWNVTYSEIVHLDLEQPNAEDLDTSSDIASLDNLDGVLPGLSITGQKLAKHDVETGKLEWSTDLASPIVAVLPPAGEPRSDGPARLQSQSAAPALPSRPSRLTAGSQTSSSVLVGKVGSSLYALPAFDSLPQAATEVEAQPMEVSKAEDAWSCPTGIVPINSTPSDVSFLPALPAKDMKALPDVRLAPVNMILDKGILALVAFIIVLFCGGLVAFWESITQGNKLQVQPHTSIAEVTTSSPAADTAMTPEMPQAVAVDQGANESEGTGHSSASNGQADYKKTSLLHPPPTVDNAAIGTSTNASEVKDASGQPDGPVCDVNELSKGRRQVCNGMTRVGRMEVTSEILGYGSCGTIVFSGTLDGRQVAVKRILRQFNELAHKEISALILSDEHPNIVRSFAMDEDEEFIYLALERCRESLADLMKNSLHKNNFFVTAEGRPTSMCLQLLEDMAQGLTSLHGRGIVHRDLKPQNVLITESGRGKLSDMGMSKRLIPNQSTFITSGAGGSLGWQSPEQLRHEDGGEQQRQGKSVDIFAMGLLIYYCMSRGQHAFGGPYEREGNILLGKPNLSAVSGNPEAENLLAAMLQPEAKQRPSMEAVMAHPFWWRHERRLAFLLQVSDRVELEDREVDQTVLQTLEACAPQAIGSSWEEKLSWDLRTNLGRYRKYRSSSLRDLLRVIRNKHNHFREMPIHLQEEMALPIGFLQYFTERFPLLLMTAYAFTLHTCAAEAAFRTFFPPAAQSFPFCADVLTAALESLQRALQQPAPYSMEPHSNLPEAQRSSSAEITVRSQSSSSTSPSKQQPLQEAGPMAPPRCPIHRLRQPSRESQSHRGWWASSNSQACFCRNNHPHGDDAQQARVFHHHLQNVVLPGQSISSSSTGNNWPEGHALPEAFRHGTDQRLSTSPSPHSWAGVVDASSQSKTAPSHAISDASMLVSPHEEGAQGTDCRPEASAADSAALSPSTQGSPEYQSSSLHHQQSAHPAEQQPASRVMQIGGLPHQSSPHPFGSVPLGFPRRPDAPLCDFFGRTGHCKFGEGCKFDHPPEFAVRLNTRGLPLRPGQPICSFYSRTGACKFGPSCKFDHPS</sequence>
<feature type="compositionally biased region" description="Polar residues" evidence="16">
    <location>
        <begin position="995"/>
        <end position="1005"/>
    </location>
</feature>
<dbReference type="InterPro" id="IPR015943">
    <property type="entry name" value="WD40/YVTN_repeat-like_dom_sf"/>
</dbReference>
<dbReference type="InterPro" id="IPR008271">
    <property type="entry name" value="Ser/Thr_kinase_AS"/>
</dbReference>
<feature type="region of interest" description="Disordered" evidence="16">
    <location>
        <begin position="1113"/>
        <end position="1203"/>
    </location>
</feature>
<dbReference type="SMART" id="SM00580">
    <property type="entry name" value="PUG"/>
    <property type="match status" value="1"/>
</dbReference>
<evidence type="ECO:0000256" key="15">
    <source>
        <dbReference type="PROSITE-ProRule" id="PRU00723"/>
    </source>
</evidence>
<evidence type="ECO:0000256" key="2">
    <source>
        <dbReference type="ARBA" id="ARBA00012513"/>
    </source>
</evidence>
<feature type="compositionally biased region" description="Low complexity" evidence="16">
    <location>
        <begin position="1167"/>
        <end position="1178"/>
    </location>
</feature>
<dbReference type="SMART" id="SM00220">
    <property type="entry name" value="S_TKc"/>
    <property type="match status" value="1"/>
</dbReference>
<dbReference type="Gene3D" id="4.10.1000.10">
    <property type="entry name" value="Zinc finger, CCCH-type"/>
    <property type="match status" value="1"/>
</dbReference>
<keyword evidence="6 15" id="KW-0479">Metal-binding</keyword>
<evidence type="ECO:0000256" key="17">
    <source>
        <dbReference type="SAM" id="Phobius"/>
    </source>
</evidence>
<evidence type="ECO:0000256" key="4">
    <source>
        <dbReference type="ARBA" id="ARBA00022679"/>
    </source>
</evidence>
<dbReference type="InterPro" id="IPR038357">
    <property type="entry name" value="KEN_sf"/>
</dbReference>
<evidence type="ECO:0000256" key="1">
    <source>
        <dbReference type="ARBA" id="ARBA00004479"/>
    </source>
</evidence>
<dbReference type="InterPro" id="IPR045133">
    <property type="entry name" value="IRE1/2-like"/>
</dbReference>
<feature type="region of interest" description="Disordered" evidence="16">
    <location>
        <begin position="981"/>
        <end position="1048"/>
    </location>
</feature>
<feature type="compositionally biased region" description="Low complexity" evidence="16">
    <location>
        <begin position="1186"/>
        <end position="1197"/>
    </location>
</feature>
<dbReference type="SUPFAM" id="SSF56112">
    <property type="entry name" value="Protein kinase-like (PK-like)"/>
    <property type="match status" value="1"/>
</dbReference>
<organism evidence="22 23">
    <name type="scientific">Apatococcus lobatus</name>
    <dbReference type="NCBI Taxonomy" id="904363"/>
    <lineage>
        <taxon>Eukaryota</taxon>
        <taxon>Viridiplantae</taxon>
        <taxon>Chlorophyta</taxon>
        <taxon>core chlorophytes</taxon>
        <taxon>Trebouxiophyceae</taxon>
        <taxon>Chlorellales</taxon>
        <taxon>Chlorellaceae</taxon>
        <taxon>Apatococcus</taxon>
    </lineage>
</organism>
<gene>
    <name evidence="22" type="ORF">WJX74_004801</name>
</gene>
<keyword evidence="10" id="KW-0418">Kinase</keyword>
<feature type="compositionally biased region" description="Low complexity" evidence="16">
    <location>
        <begin position="1006"/>
        <end position="1021"/>
    </location>
</feature>
<name>A0AAW1RSG1_9CHLO</name>
<feature type="region of interest" description="Disordered" evidence="16">
    <location>
        <begin position="476"/>
        <end position="514"/>
    </location>
</feature>
<evidence type="ECO:0000256" key="16">
    <source>
        <dbReference type="SAM" id="MobiDB-lite"/>
    </source>
</evidence>
<keyword evidence="7 18" id="KW-0732">Signal</keyword>
<evidence type="ECO:0000256" key="10">
    <source>
        <dbReference type="ARBA" id="ARBA00022777"/>
    </source>
</evidence>
<feature type="chain" id="PRO_5043788738" description="non-specific serine/threonine protein kinase" evidence="18">
    <location>
        <begin position="26"/>
        <end position="1300"/>
    </location>
</feature>
<evidence type="ECO:0000256" key="7">
    <source>
        <dbReference type="ARBA" id="ARBA00022729"/>
    </source>
</evidence>
<keyword evidence="9 15" id="KW-0863">Zinc-finger</keyword>
<dbReference type="Gene3D" id="1.20.1440.180">
    <property type="entry name" value="KEN domain"/>
    <property type="match status" value="1"/>
</dbReference>
<feature type="zinc finger region" description="C3H1-type" evidence="15">
    <location>
        <begin position="1232"/>
        <end position="1260"/>
    </location>
</feature>